<dbReference type="InterPro" id="IPR006311">
    <property type="entry name" value="TAT_signal"/>
</dbReference>
<dbReference type="GO" id="GO:0016787">
    <property type="term" value="F:hydrolase activity"/>
    <property type="evidence" value="ECO:0007669"/>
    <property type="project" value="UniProtKB-KW"/>
</dbReference>
<comment type="caution">
    <text evidence="3">The sequence shown here is derived from an EMBL/GenBank/DDBJ whole genome shotgun (WGS) entry which is preliminary data.</text>
</comment>
<dbReference type="EMBL" id="RBAL01000001">
    <property type="protein sequence ID" value="RKN46942.1"/>
    <property type="molecule type" value="Genomic_DNA"/>
</dbReference>
<feature type="region of interest" description="Disordered" evidence="1">
    <location>
        <begin position="26"/>
        <end position="45"/>
    </location>
</feature>
<feature type="domain" description="Metallo-beta-lactamase" evidence="2">
    <location>
        <begin position="53"/>
        <end position="272"/>
    </location>
</feature>
<sequence>MRMGRRGFLAGVAGGTTLATAGTIGAAAATRDRGRGQRRGGSRGGDATFTWLGTAGWRVDIGERTVLVDPFLSRYSTGLFDGTFDERTPLTVDQAAVDAHVGSPETVLVTHSHWDHLNDVPYIAASTGARVFGTLTTHHLARALGVPSAQLGPVQGGEVLEFGDYTVEVVSSLHSRNANNSIAFPGVHALPLSSPPTVVADLTEGNTLTFQLNVKDGPSVFFMGASDFVARNLAGLSPDVAMIAVPSSGSTHDYARRLVEALDEPPTVVPVHWDHFERELSNPPVPDPVTRDRLDALVAAIRETAPGTRVLLPEYLTPYTF</sequence>
<proteinExistence type="predicted"/>
<dbReference type="Gene3D" id="3.60.15.10">
    <property type="entry name" value="Ribonuclease Z/Hydroxyacylglutathione hydrolase-like"/>
    <property type="match status" value="1"/>
</dbReference>
<name>A0A3A9ZEQ8_9ACTN</name>
<gene>
    <name evidence="3" type="ORF">D7294_01715</name>
</gene>
<dbReference type="Pfam" id="PF13483">
    <property type="entry name" value="Lactamase_B_3"/>
    <property type="match status" value="1"/>
</dbReference>
<dbReference type="PANTHER" id="PTHR43546">
    <property type="entry name" value="UPF0173 METAL-DEPENDENT HYDROLASE MJ1163-RELATED"/>
    <property type="match status" value="1"/>
</dbReference>
<dbReference type="InterPro" id="IPR050114">
    <property type="entry name" value="UPF0173_UPF0282_UlaG_hydrolase"/>
</dbReference>
<dbReference type="PROSITE" id="PS51318">
    <property type="entry name" value="TAT"/>
    <property type="match status" value="1"/>
</dbReference>
<dbReference type="OrthoDB" id="9789133at2"/>
<dbReference type="InterPro" id="IPR001279">
    <property type="entry name" value="Metallo-B-lactamas"/>
</dbReference>
<dbReference type="CDD" id="cd06262">
    <property type="entry name" value="metallo-hydrolase-like_MBL-fold"/>
    <property type="match status" value="1"/>
</dbReference>
<evidence type="ECO:0000313" key="4">
    <source>
        <dbReference type="Proteomes" id="UP000272474"/>
    </source>
</evidence>
<evidence type="ECO:0000313" key="3">
    <source>
        <dbReference type="EMBL" id="RKN46942.1"/>
    </source>
</evidence>
<reference evidence="3 4" key="1">
    <citation type="journal article" date="2014" name="Int. J. Syst. Evol. Microbiol.">
        <title>Streptomyces hoynatensis sp. nov., isolated from deep marine sediment.</title>
        <authorList>
            <person name="Veyisoglu A."/>
            <person name="Sahin N."/>
        </authorList>
    </citation>
    <scope>NUCLEOTIDE SEQUENCE [LARGE SCALE GENOMIC DNA]</scope>
    <source>
        <strain evidence="3 4">KCTC 29097</strain>
    </source>
</reference>
<dbReference type="PANTHER" id="PTHR43546:SF3">
    <property type="entry name" value="UPF0173 METAL-DEPENDENT HYDROLASE MJ1163"/>
    <property type="match status" value="1"/>
</dbReference>
<dbReference type="AlphaFoldDB" id="A0A3A9ZEQ8"/>
<accession>A0A3A9ZEQ8</accession>
<protein>
    <submittedName>
        <fullName evidence="3">MBL fold metallo-hydrolase</fullName>
    </submittedName>
</protein>
<evidence type="ECO:0000256" key="1">
    <source>
        <dbReference type="SAM" id="MobiDB-lite"/>
    </source>
</evidence>
<evidence type="ECO:0000259" key="2">
    <source>
        <dbReference type="SMART" id="SM00849"/>
    </source>
</evidence>
<organism evidence="3 4">
    <name type="scientific">Streptomyces hoynatensis</name>
    <dbReference type="NCBI Taxonomy" id="1141874"/>
    <lineage>
        <taxon>Bacteria</taxon>
        <taxon>Bacillati</taxon>
        <taxon>Actinomycetota</taxon>
        <taxon>Actinomycetes</taxon>
        <taxon>Kitasatosporales</taxon>
        <taxon>Streptomycetaceae</taxon>
        <taxon>Streptomyces</taxon>
    </lineage>
</organism>
<dbReference type="SUPFAM" id="SSF56281">
    <property type="entry name" value="Metallo-hydrolase/oxidoreductase"/>
    <property type="match status" value="1"/>
</dbReference>
<dbReference type="InterPro" id="IPR036866">
    <property type="entry name" value="RibonucZ/Hydroxyglut_hydro"/>
</dbReference>
<keyword evidence="4" id="KW-1185">Reference proteome</keyword>
<dbReference type="Proteomes" id="UP000272474">
    <property type="component" value="Unassembled WGS sequence"/>
</dbReference>
<dbReference type="SMART" id="SM00849">
    <property type="entry name" value="Lactamase_B"/>
    <property type="match status" value="1"/>
</dbReference>
<keyword evidence="3" id="KW-0378">Hydrolase</keyword>